<evidence type="ECO:0000259" key="3">
    <source>
        <dbReference type="Pfam" id="PF07001"/>
    </source>
</evidence>
<feature type="domain" description="BAT2 N-terminal" evidence="3">
    <location>
        <begin position="8"/>
        <end position="151"/>
    </location>
</feature>
<dbReference type="EMBL" id="UXUI01007732">
    <property type="protein sequence ID" value="VDD89179.1"/>
    <property type="molecule type" value="Genomic_DNA"/>
</dbReference>
<feature type="compositionally biased region" description="Low complexity" evidence="2">
    <location>
        <begin position="1085"/>
        <end position="1096"/>
    </location>
</feature>
<feature type="compositionally biased region" description="Low complexity" evidence="2">
    <location>
        <begin position="140"/>
        <end position="149"/>
    </location>
</feature>
<feature type="region of interest" description="Disordered" evidence="2">
    <location>
        <begin position="587"/>
        <end position="613"/>
    </location>
</feature>
<feature type="region of interest" description="Disordered" evidence="2">
    <location>
        <begin position="1257"/>
        <end position="1282"/>
    </location>
</feature>
<feature type="compositionally biased region" description="Polar residues" evidence="2">
    <location>
        <begin position="1322"/>
        <end position="1335"/>
    </location>
</feature>
<feature type="compositionally biased region" description="Basic and acidic residues" evidence="2">
    <location>
        <begin position="587"/>
        <end position="597"/>
    </location>
</feature>
<feature type="compositionally biased region" description="Polar residues" evidence="2">
    <location>
        <begin position="82"/>
        <end position="123"/>
    </location>
</feature>
<feature type="compositionally biased region" description="Polar residues" evidence="2">
    <location>
        <begin position="1469"/>
        <end position="1480"/>
    </location>
</feature>
<feature type="compositionally biased region" description="Basic and acidic residues" evidence="2">
    <location>
        <begin position="1220"/>
        <end position="1232"/>
    </location>
</feature>
<keyword evidence="5" id="KW-1185">Reference proteome</keyword>
<feature type="region of interest" description="Disordered" evidence="2">
    <location>
        <begin position="1205"/>
        <end position="1237"/>
    </location>
</feature>
<feature type="compositionally biased region" description="Polar residues" evidence="2">
    <location>
        <begin position="1159"/>
        <end position="1171"/>
    </location>
</feature>
<feature type="compositionally biased region" description="Polar residues" evidence="2">
    <location>
        <begin position="723"/>
        <end position="732"/>
    </location>
</feature>
<feature type="compositionally biased region" description="Polar residues" evidence="2">
    <location>
        <begin position="256"/>
        <end position="289"/>
    </location>
</feature>
<feature type="compositionally biased region" description="Basic and acidic residues" evidence="2">
    <location>
        <begin position="1341"/>
        <end position="1357"/>
    </location>
</feature>
<feature type="region of interest" description="Disordered" evidence="2">
    <location>
        <begin position="52"/>
        <end position="149"/>
    </location>
</feature>
<feature type="region of interest" description="Disordered" evidence="2">
    <location>
        <begin position="1469"/>
        <end position="1525"/>
    </location>
</feature>
<dbReference type="PANTHER" id="PTHR14038:SF0">
    <property type="entry name" value="LP18708P"/>
    <property type="match status" value="1"/>
</dbReference>
<dbReference type="GO" id="GO:0030154">
    <property type="term" value="P:cell differentiation"/>
    <property type="evidence" value="ECO:0007669"/>
    <property type="project" value="TreeGrafter"/>
</dbReference>
<evidence type="ECO:0000313" key="4">
    <source>
        <dbReference type="EMBL" id="VDD89179.1"/>
    </source>
</evidence>
<feature type="region of interest" description="Disordered" evidence="2">
    <location>
        <begin position="1320"/>
        <end position="1361"/>
    </location>
</feature>
<feature type="compositionally biased region" description="Low complexity" evidence="2">
    <location>
        <begin position="1002"/>
        <end position="1013"/>
    </location>
</feature>
<feature type="compositionally biased region" description="Polar residues" evidence="2">
    <location>
        <begin position="207"/>
        <end position="226"/>
    </location>
</feature>
<feature type="compositionally biased region" description="Basic and acidic residues" evidence="2">
    <location>
        <begin position="678"/>
        <end position="693"/>
    </location>
</feature>
<sequence length="1810" mass="196830">MSSRGAAGATKPKLHNVNSIYAGKNHTAVKAPGLGKHGLQSLGKTTAVVRRMPPPATLPSLRAESQGQDPNVALVPQGGTGWNKTATVENTNSSDLTSISKQSGGVPGSGTSALGSQNIGQHTTDLRPTWAKPASSLDMNASAAQNATAVTASVRDFPSLAAATASAGKQSSALLNDSLKPQSWYSDSGSWRAGGGSAQSKNEGEEVSSSQSRSVGNMLYPSSTAPPRNAERQLPSRYYDGSDVYSPPSGPYQIPKQVQNISMSVGSQMKSENRYSVQEDVSTRASQPVNVPPPASNAIVFPANVAVPPPNYSQPPPNFQPVQTRKALYTPPQMISQTPTESGKLRMEEVQEVMQKNGRGDVGYRDEQARSLPVNTNDSQTIPLGAETGEAERLMHEGNEKKDKNYAPNERHSRLMGDVDWPSSQCGYIDREAESRRWRTAGGGGQDPGPIPPENAQFHYGREHEEDFGRRENVEREAAIERSRRKRRTANQNSLHVENDTITSSTYNSSRAVGSFENDTYSEWDRSTQQNNCAQPPNENAVYGDKGSSRNQQWGLRYEGNEFEDAKRDVKKHDEVDVAGKLSEYKMLRRPESRESTELSQQVSQISLQDEVEDEEDELQLTKLAHATTKVVKRVAPSVSAKQQADGKSGSNQNTVVSSPTQSVTVSVPPQRQQPRTNAEKRKPEPTGKRQEVFAEAPTSRSNERERKPRLTKEEKSHEDAVMTNSKQTTPPTIVAAPLPTDNVWEKRAEEREVAQRAAKKEYIDTAHFPAFNEESNLGELASHSSDTSGINLAAKMGSKVVNEEIFLENWSDNTHSGVYSHFESNDFYGQDDEEDSGQLFRGQREFVNSRVSAHHRARGSLLGGRDSKGRGVVGGLRRGTTISHQTNIRGRRLPLHHGERSDRYSQRRSKHQEENTPEQEDNFANMGEFRVEDTYPLLTSADEKVSNETLKKDEASEGARKTNGERRGGRTQKTHGQRLQQQYRSTQQYYQPRPQNEEYNSRSGTRGSNRTRGAARRGDVYNASGNQNFSERGKRKKEYSKKHDEERDRGGDDDGRNTGSLRDDNVKEAKKNSAQQVRYRRTSPSRGDSSPSSHPGVNADRVSHVKSPVTSEGQEEWETASETPRREVTNENATTRTTHSKNAKPASTTLHAAARGGQSHNQEIGQVTNSEPHRREGACRDGLAGLDINDAGVVVIDDLRDVENMSSDQAANGDDDFEEERRKQKEKEKEKRKMRQLTRKMDRRVTVGKDTKVANAAGGNAGRVLGEQQNNSSVGSGLTRSSPAMLNTTVWNSSIIKEQGLPPLDNHPVIPSPIARPVHKTGTSASSTIHSAQKTVEAWTRPDEEQRQTMSKKLDDSCSNASVKKTTVEFTANFNSPPTRPESGKYDFTFDPTLQDSSQPLSSKNSSKSIGVNGDHMEGGSLKTLSMEQNDDERLKEKLDKVKDFWTGQQQFPNSLLENAVGSNSITQLNDKSQSSAAGTGSLHGPNVAKVRPQPQSSDTCGSSVPLKDSVSTSSSASVLPPPSPVPCIPPGTYLQSLAQVPPPAAHPHYSMIFGDPLSTVTIIFKAVFNGGVSASQGPISRSRPTSFIEPSQLFVHPPPAGTASSSLTWSNQAPQLELLSGLTPTPSLSSQSRPTSVQRFQGPSGSTFGTPPPVLNGAAKLSHIAPPPPSHQVPPPLHPAHNFMPPPPHEFFPHQGSTLGPVGSQRGTEISSQAASSGGLTRSSVGLLGQINFQPQSPSAFGLPGATAFNQVPPMHAFTAPPPPLRFPPVQTVNNDVNGVAAAGWGKAALPSLSVKFPNGVLLFFISC</sequence>
<dbReference type="InterPro" id="IPR033184">
    <property type="entry name" value="PRRC2"/>
</dbReference>
<accession>A0A158QA67</accession>
<name>A0A158QA67_ENTVE</name>
<feature type="compositionally biased region" description="Basic and acidic residues" evidence="2">
    <location>
        <begin position="460"/>
        <end position="482"/>
    </location>
</feature>
<dbReference type="Proteomes" id="UP000274131">
    <property type="component" value="Unassembled WGS sequence"/>
</dbReference>
<dbReference type="OrthoDB" id="1939715at2759"/>
<dbReference type="WBParaSite" id="EVEC_0000427501-mRNA-1">
    <property type="protein sequence ID" value="EVEC_0000427501-mRNA-1"/>
    <property type="gene ID" value="EVEC_0000427501"/>
</dbReference>
<feature type="compositionally biased region" description="Basic and acidic residues" evidence="2">
    <location>
        <begin position="702"/>
        <end position="721"/>
    </location>
</feature>
<feature type="compositionally biased region" description="Low complexity" evidence="2">
    <location>
        <begin position="1398"/>
        <end position="1410"/>
    </location>
</feature>
<reference evidence="4 5" key="2">
    <citation type="submission" date="2018-10" db="EMBL/GenBank/DDBJ databases">
        <authorList>
            <consortium name="Pathogen Informatics"/>
        </authorList>
    </citation>
    <scope>NUCLEOTIDE SEQUENCE [LARGE SCALE GENOMIC DNA]</scope>
</reference>
<evidence type="ECO:0000313" key="6">
    <source>
        <dbReference type="WBParaSite" id="EVEC_0000427501-mRNA-1"/>
    </source>
</evidence>
<evidence type="ECO:0000256" key="1">
    <source>
        <dbReference type="ARBA" id="ARBA00022553"/>
    </source>
</evidence>
<dbReference type="PANTHER" id="PTHR14038">
    <property type="entry name" value="BAT2 HLA-B-ASSOCIATED TRANSCRIPT 2"/>
    <property type="match status" value="1"/>
</dbReference>
<feature type="region of interest" description="Disordered" evidence="2">
    <location>
        <begin position="858"/>
        <end position="877"/>
    </location>
</feature>
<proteinExistence type="predicted"/>
<feature type="region of interest" description="Disordered" evidence="2">
    <location>
        <begin position="184"/>
        <end position="294"/>
    </location>
</feature>
<feature type="region of interest" description="Disordered" evidence="2">
    <location>
        <begin position="882"/>
        <end position="927"/>
    </location>
</feature>
<feature type="compositionally biased region" description="Polar residues" evidence="2">
    <location>
        <begin position="598"/>
        <end position="607"/>
    </location>
</feature>
<feature type="compositionally biased region" description="Polar residues" evidence="2">
    <location>
        <begin position="1495"/>
        <end position="1504"/>
    </location>
</feature>
<feature type="compositionally biased region" description="Polar residues" evidence="2">
    <location>
        <begin position="1268"/>
        <end position="1282"/>
    </location>
</feature>
<feature type="region of interest" description="Disordered" evidence="2">
    <location>
        <begin position="1622"/>
        <end position="1659"/>
    </location>
</feature>
<feature type="compositionally biased region" description="Low complexity" evidence="2">
    <location>
        <begin position="978"/>
        <end position="995"/>
    </location>
</feature>
<feature type="region of interest" description="Disordered" evidence="2">
    <location>
        <begin position="370"/>
        <end position="554"/>
    </location>
</feature>
<feature type="compositionally biased region" description="Basic and acidic residues" evidence="2">
    <location>
        <begin position="942"/>
        <end position="969"/>
    </location>
</feature>
<feature type="compositionally biased region" description="Low complexity" evidence="2">
    <location>
        <begin position="655"/>
        <end position="671"/>
    </location>
</feature>
<feature type="compositionally biased region" description="Low complexity" evidence="2">
    <location>
        <begin position="1622"/>
        <end position="1651"/>
    </location>
</feature>
<feature type="compositionally biased region" description="Low complexity" evidence="2">
    <location>
        <begin position="1511"/>
        <end position="1520"/>
    </location>
</feature>
<feature type="region of interest" description="Disordered" evidence="2">
    <location>
        <begin position="1373"/>
        <end position="1434"/>
    </location>
</feature>
<dbReference type="STRING" id="51028.A0A158QA67"/>
<feature type="compositionally biased region" description="Polar residues" evidence="2">
    <location>
        <begin position="490"/>
        <end position="538"/>
    </location>
</feature>
<feature type="compositionally biased region" description="Basic and acidic residues" evidence="2">
    <location>
        <begin position="1042"/>
        <end position="1072"/>
    </location>
</feature>
<protein>
    <submittedName>
        <fullName evidence="6">BAT2_N domain-containing protein</fullName>
    </submittedName>
</protein>
<dbReference type="Pfam" id="PF07001">
    <property type="entry name" value="BAT2_N"/>
    <property type="match status" value="1"/>
</dbReference>
<feature type="region of interest" description="Disordered" evidence="2">
    <location>
        <begin position="632"/>
        <end position="737"/>
    </location>
</feature>
<evidence type="ECO:0000313" key="5">
    <source>
        <dbReference type="Proteomes" id="UP000274131"/>
    </source>
</evidence>
<organism evidence="6">
    <name type="scientific">Enterobius vermicularis</name>
    <name type="common">Human pinworm</name>
    <dbReference type="NCBI Taxonomy" id="51028"/>
    <lineage>
        <taxon>Eukaryota</taxon>
        <taxon>Metazoa</taxon>
        <taxon>Ecdysozoa</taxon>
        <taxon>Nematoda</taxon>
        <taxon>Chromadorea</taxon>
        <taxon>Rhabditida</taxon>
        <taxon>Spirurina</taxon>
        <taxon>Oxyuridomorpha</taxon>
        <taxon>Oxyuroidea</taxon>
        <taxon>Oxyuridae</taxon>
        <taxon>Enterobius</taxon>
    </lineage>
</organism>
<dbReference type="InterPro" id="IPR009738">
    <property type="entry name" value="BAT2_N"/>
</dbReference>
<feature type="compositionally biased region" description="Basic and acidic residues" evidence="2">
    <location>
        <begin position="390"/>
        <end position="417"/>
    </location>
</feature>
<feature type="compositionally biased region" description="Basic and acidic residues" evidence="2">
    <location>
        <begin position="897"/>
        <end position="906"/>
    </location>
</feature>
<feature type="region of interest" description="Disordered" evidence="2">
    <location>
        <begin position="941"/>
        <end position="1179"/>
    </location>
</feature>
<reference evidence="6" key="1">
    <citation type="submission" date="2016-04" db="UniProtKB">
        <authorList>
            <consortium name="WormBaseParasite"/>
        </authorList>
    </citation>
    <scope>IDENTIFICATION</scope>
</reference>
<gene>
    <name evidence="4" type="ORF">EVEC_LOCUS3983</name>
</gene>
<keyword evidence="1" id="KW-0597">Phosphoprotein</keyword>
<feature type="compositionally biased region" description="Polar residues" evidence="2">
    <location>
        <begin position="373"/>
        <end position="382"/>
    </location>
</feature>
<evidence type="ECO:0000256" key="2">
    <source>
        <dbReference type="SAM" id="MobiDB-lite"/>
    </source>
</evidence>